<dbReference type="Pfam" id="PF02221">
    <property type="entry name" value="E1_DerP2_DerF2"/>
    <property type="match status" value="1"/>
</dbReference>
<sequence>MKVSSAAAFLTLLFSPVALAAPSLALWKDQSPIQIDDDLSVPGENPLSFCSSPATDILTIERVDLFPNPPLPGKTLTIKASGTFSKQVDRGAKVLLQVKYGLIRLINQTADLCDQIENVDLHCPLEKGKMTFTKNIDLPKEIPPGTYTVNADVLTKDDEKVTCLHAAVTFEFGR</sequence>
<evidence type="ECO:0000256" key="7">
    <source>
        <dbReference type="ARBA" id="ARBA00023055"/>
    </source>
</evidence>
<keyword evidence="5" id="KW-0813">Transport</keyword>
<reference evidence="10 11" key="1">
    <citation type="submission" date="2007-06" db="EMBL/GenBank/DDBJ databases">
        <title>The Genome Sequence of Coccidioides posadasii RMSCC_3488.</title>
        <authorList>
            <consortium name="Coccidioides Genome Resources Consortium"/>
            <consortium name="The Broad Institute Genome Sequencing Platform"/>
            <person name="Henn M.R."/>
            <person name="Sykes S."/>
            <person name="Young S."/>
            <person name="Jaffe D."/>
            <person name="Berlin A."/>
            <person name="Alvarez P."/>
            <person name="Butler J."/>
            <person name="Gnerre S."/>
            <person name="Grabherr M."/>
            <person name="Mauceli E."/>
            <person name="Brockman W."/>
            <person name="Kodira C."/>
            <person name="Alvarado L."/>
            <person name="Zeng Q."/>
            <person name="Crawford M."/>
            <person name="Antoine C."/>
            <person name="Devon K."/>
            <person name="Galgiani J."/>
            <person name="Orsborn K."/>
            <person name="Lewis M.L."/>
            <person name="Nusbaum C."/>
            <person name="Galagan J."/>
            <person name="Birren B."/>
        </authorList>
    </citation>
    <scope>NUCLEOTIDE SEQUENCE [LARGE SCALE GENOMIC DNA]</scope>
    <source>
        <strain evidence="10 11">RMSCC 3488</strain>
    </source>
</reference>
<dbReference type="InterPro" id="IPR033917">
    <property type="entry name" value="ML_PG-PI_TP"/>
</dbReference>
<comment type="subunit">
    <text evidence="3">Monomer.</text>
</comment>
<dbReference type="InterPro" id="IPR014756">
    <property type="entry name" value="Ig_E-set"/>
</dbReference>
<reference evidence="11" key="2">
    <citation type="journal article" date="2009" name="Genome Res.">
        <title>Comparative genomic analyses of the human fungal pathogens Coccidioides and their relatives.</title>
        <authorList>
            <person name="Sharpton T.J."/>
            <person name="Stajich J.E."/>
            <person name="Rounsley S.D."/>
            <person name="Gardner M.J."/>
            <person name="Wortman J.R."/>
            <person name="Jordar V.S."/>
            <person name="Maiti R."/>
            <person name="Kodira C.D."/>
            <person name="Neafsey D.E."/>
            <person name="Zeng Q."/>
            <person name="Hung C.-Y."/>
            <person name="McMahan C."/>
            <person name="Muszewska A."/>
            <person name="Grynberg M."/>
            <person name="Mandel M.A."/>
            <person name="Kellner E.M."/>
            <person name="Barker B.M."/>
            <person name="Galgiani J.N."/>
            <person name="Orbach M.J."/>
            <person name="Kirkland T.N."/>
            <person name="Cole G.T."/>
            <person name="Henn M.R."/>
            <person name="Birren B.W."/>
            <person name="Taylor J.W."/>
        </authorList>
    </citation>
    <scope>NUCLEOTIDE SEQUENCE [LARGE SCALE GENOMIC DNA]</scope>
    <source>
        <strain evidence="11">RMSCC 3488</strain>
    </source>
</reference>
<accession>A0A0J6FF80</accession>
<comment type="similarity">
    <text evidence="2">Belongs to the NPC2 family.</text>
</comment>
<evidence type="ECO:0000256" key="4">
    <source>
        <dbReference type="ARBA" id="ARBA00016056"/>
    </source>
</evidence>
<dbReference type="Gene3D" id="2.60.40.770">
    <property type="match status" value="1"/>
</dbReference>
<reference evidence="11" key="3">
    <citation type="journal article" date="2010" name="Genome Res.">
        <title>Population genomic sequencing of Coccidioides fungi reveals recent hybridization and transposon control.</title>
        <authorList>
            <person name="Neafsey D.E."/>
            <person name="Barker B.M."/>
            <person name="Sharpton T.J."/>
            <person name="Stajich J.E."/>
            <person name="Park D.J."/>
            <person name="Whiston E."/>
            <person name="Hung C.-Y."/>
            <person name="McMahan C."/>
            <person name="White J."/>
            <person name="Sykes S."/>
            <person name="Heiman D."/>
            <person name="Young S."/>
            <person name="Zeng Q."/>
            <person name="Abouelleil A."/>
            <person name="Aftuck L."/>
            <person name="Bessette D."/>
            <person name="Brown A."/>
            <person name="FitzGerald M."/>
            <person name="Lui A."/>
            <person name="Macdonald J.P."/>
            <person name="Priest M."/>
            <person name="Orbach M.J."/>
            <person name="Galgiani J.N."/>
            <person name="Kirkland T.N."/>
            <person name="Cole G.T."/>
            <person name="Birren B.W."/>
            <person name="Henn M.R."/>
            <person name="Taylor J.W."/>
            <person name="Rounsley S.D."/>
        </authorList>
    </citation>
    <scope>NUCLEOTIDE SEQUENCE [LARGE SCALE GENOMIC DNA]</scope>
    <source>
        <strain evidence="11">RMSCC 3488</strain>
    </source>
</reference>
<keyword evidence="6 8" id="KW-0732">Signal</keyword>
<comment type="function">
    <text evidence="1">Catalyzes the intermembrane transfer of phosphatidylglycerol and phosphatidylinositol.</text>
</comment>
<feature type="signal peptide" evidence="8">
    <location>
        <begin position="1"/>
        <end position="20"/>
    </location>
</feature>
<dbReference type="Proteomes" id="UP000054567">
    <property type="component" value="Unassembled WGS sequence"/>
</dbReference>
<dbReference type="PANTHER" id="PTHR11306">
    <property type="entry name" value="NIEMANN PICK TYPE C2 PROTEIN NPC2-RELATED"/>
    <property type="match status" value="1"/>
</dbReference>
<evidence type="ECO:0000256" key="3">
    <source>
        <dbReference type="ARBA" id="ARBA00011245"/>
    </source>
</evidence>
<dbReference type="GO" id="GO:0032366">
    <property type="term" value="P:intracellular sterol transport"/>
    <property type="evidence" value="ECO:0007669"/>
    <property type="project" value="InterPro"/>
</dbReference>
<dbReference type="OrthoDB" id="6409159at2759"/>
<dbReference type="GO" id="GO:0032934">
    <property type="term" value="F:sterol binding"/>
    <property type="evidence" value="ECO:0007669"/>
    <property type="project" value="InterPro"/>
</dbReference>
<evidence type="ECO:0000313" key="10">
    <source>
        <dbReference type="EMBL" id="KMM68983.1"/>
    </source>
</evidence>
<evidence type="ECO:0000313" key="11">
    <source>
        <dbReference type="Proteomes" id="UP000054567"/>
    </source>
</evidence>
<dbReference type="EMBL" id="DS268111">
    <property type="protein sequence ID" value="KMM68983.1"/>
    <property type="molecule type" value="Genomic_DNA"/>
</dbReference>
<evidence type="ECO:0000259" key="9">
    <source>
        <dbReference type="SMART" id="SM00737"/>
    </source>
</evidence>
<dbReference type="SUPFAM" id="SSF81296">
    <property type="entry name" value="E set domains"/>
    <property type="match status" value="1"/>
</dbReference>
<dbReference type="InterPro" id="IPR003172">
    <property type="entry name" value="ML_dom"/>
</dbReference>
<dbReference type="AlphaFoldDB" id="A0A0J6FF80"/>
<dbReference type="VEuPathDB" id="FungiDB:CPAG_05306"/>
<gene>
    <name evidence="10" type="ORF">CPAG_05306</name>
</gene>
<dbReference type="SMART" id="SM00737">
    <property type="entry name" value="ML"/>
    <property type="match status" value="1"/>
</dbReference>
<proteinExistence type="inferred from homology"/>
<dbReference type="PANTHER" id="PTHR11306:SF0">
    <property type="entry name" value="PHOSPHATIDYLGLYCEROL_PHOSPHATIDYLINOSITOL TRANSFER PROTEIN"/>
    <property type="match status" value="1"/>
</dbReference>
<dbReference type="FunFam" id="2.60.40.770:FF:000004">
    <property type="entry name" value="Phosphatidylglycerol/phosphatidylinositol transfer protein"/>
    <property type="match status" value="1"/>
</dbReference>
<feature type="chain" id="PRO_5005271250" description="Phosphatidylglycerol/phosphatidylinositol transfer protein" evidence="8">
    <location>
        <begin position="21"/>
        <end position="174"/>
    </location>
</feature>
<evidence type="ECO:0000256" key="5">
    <source>
        <dbReference type="ARBA" id="ARBA00022448"/>
    </source>
</evidence>
<feature type="domain" description="MD-2-related lipid-recognition" evidence="9">
    <location>
        <begin position="47"/>
        <end position="168"/>
    </location>
</feature>
<protein>
    <recommendedName>
        <fullName evidence="4">Phosphatidylglycerol/phosphatidylinositol transfer protein</fullName>
    </recommendedName>
</protein>
<dbReference type="CDD" id="cd00917">
    <property type="entry name" value="PG-PI_TP"/>
    <property type="match status" value="1"/>
</dbReference>
<organism evidence="10 11">
    <name type="scientific">Coccidioides posadasii RMSCC 3488</name>
    <dbReference type="NCBI Taxonomy" id="454284"/>
    <lineage>
        <taxon>Eukaryota</taxon>
        <taxon>Fungi</taxon>
        <taxon>Dikarya</taxon>
        <taxon>Ascomycota</taxon>
        <taxon>Pezizomycotina</taxon>
        <taxon>Eurotiomycetes</taxon>
        <taxon>Eurotiomycetidae</taxon>
        <taxon>Onygenales</taxon>
        <taxon>Onygenaceae</taxon>
        <taxon>Coccidioides</taxon>
    </lineage>
</organism>
<evidence type="ECO:0000256" key="6">
    <source>
        <dbReference type="ARBA" id="ARBA00022729"/>
    </source>
</evidence>
<name>A0A0J6FF80_COCPO</name>
<evidence type="ECO:0000256" key="1">
    <source>
        <dbReference type="ARBA" id="ARBA00002053"/>
    </source>
</evidence>
<evidence type="ECO:0000256" key="8">
    <source>
        <dbReference type="SAM" id="SignalP"/>
    </source>
</evidence>
<dbReference type="InterPro" id="IPR039670">
    <property type="entry name" value="NPC2-like"/>
</dbReference>
<evidence type="ECO:0000256" key="2">
    <source>
        <dbReference type="ARBA" id="ARBA00006370"/>
    </source>
</evidence>
<keyword evidence="7" id="KW-0445">Lipid transport</keyword>